<gene>
    <name evidence="1" type="ORF">JN757_16090</name>
</gene>
<protein>
    <submittedName>
        <fullName evidence="1">Uncharacterized protein</fullName>
    </submittedName>
</protein>
<reference evidence="1 2" key="1">
    <citation type="submission" date="2021-03" db="EMBL/GenBank/DDBJ databases">
        <title>P. granadensis CT364 genome publication.</title>
        <authorList>
            <person name="Stach J."/>
            <person name="Montero-Calasanz Md.C."/>
        </authorList>
    </citation>
    <scope>NUCLEOTIDE SEQUENCE [LARGE SCALE GENOMIC DNA]</scope>
    <source>
        <strain evidence="1 2">CT364</strain>
    </source>
</reference>
<sequence>MTLKKLDCSLLEQLRQLPRQWMISITLRLASGFASATEGLAAMGFIFTGIAPNERCAGWLALFHRGYRAQTLELHCPHMQRLHEKAQQHIALRAVEAP</sequence>
<proteinExistence type="predicted"/>
<dbReference type="EMBL" id="CP069352">
    <property type="protein sequence ID" value="QRK82081.1"/>
    <property type="molecule type" value="Genomic_DNA"/>
</dbReference>
<dbReference type="Proteomes" id="UP000663686">
    <property type="component" value="Chromosome"/>
</dbReference>
<evidence type="ECO:0000313" key="2">
    <source>
        <dbReference type="Proteomes" id="UP000663686"/>
    </source>
</evidence>
<dbReference type="RefSeq" id="WP_203418210.1">
    <property type="nucleotide sequence ID" value="NZ_CP069352.1"/>
</dbReference>
<keyword evidence="2" id="KW-1185">Reference proteome</keyword>
<organism evidence="1 2">
    <name type="scientific">Pseudomonas granadensis</name>
    <dbReference type="NCBI Taxonomy" id="1421430"/>
    <lineage>
        <taxon>Bacteria</taxon>
        <taxon>Pseudomonadati</taxon>
        <taxon>Pseudomonadota</taxon>
        <taxon>Gammaproteobacteria</taxon>
        <taxon>Pseudomonadales</taxon>
        <taxon>Pseudomonadaceae</taxon>
        <taxon>Pseudomonas</taxon>
    </lineage>
</organism>
<name>A0ABX7GA33_9PSED</name>
<evidence type="ECO:0000313" key="1">
    <source>
        <dbReference type="EMBL" id="QRK82081.1"/>
    </source>
</evidence>
<accession>A0ABX7GA33</accession>